<dbReference type="SUPFAM" id="SSF56176">
    <property type="entry name" value="FAD-binding/transporter-associated domain-like"/>
    <property type="match status" value="1"/>
</dbReference>
<dbReference type="GO" id="GO:0005739">
    <property type="term" value="C:mitochondrion"/>
    <property type="evidence" value="ECO:0007669"/>
    <property type="project" value="TreeGrafter"/>
</dbReference>
<comment type="cofactor">
    <cofactor evidence="1">
        <name>FAD</name>
        <dbReference type="ChEBI" id="CHEBI:57692"/>
    </cofactor>
</comment>
<dbReference type="GO" id="GO:1903457">
    <property type="term" value="P:lactate catabolic process"/>
    <property type="evidence" value="ECO:0007669"/>
    <property type="project" value="TreeGrafter"/>
</dbReference>
<evidence type="ECO:0000313" key="7">
    <source>
        <dbReference type="EMBL" id="PVH96486.1"/>
    </source>
</evidence>
<dbReference type="AlphaFoldDB" id="A0A2V1DE92"/>
<evidence type="ECO:0000313" key="8">
    <source>
        <dbReference type="Proteomes" id="UP000244855"/>
    </source>
</evidence>
<dbReference type="OrthoDB" id="5332616at2759"/>
<dbReference type="GO" id="GO:0008720">
    <property type="term" value="F:D-lactate dehydrogenase (NAD+) activity"/>
    <property type="evidence" value="ECO:0007669"/>
    <property type="project" value="TreeGrafter"/>
</dbReference>
<dbReference type="PANTHER" id="PTHR11748:SF114">
    <property type="entry name" value="ARYL-ALCOHOL OXIDASE VANILLYL-ALCOHOL OXIDASE (AFU_ORTHOLOGUE AFUA_3G09500)-RELATED"/>
    <property type="match status" value="1"/>
</dbReference>
<evidence type="ECO:0000256" key="3">
    <source>
        <dbReference type="ARBA" id="ARBA00022827"/>
    </source>
</evidence>
<accession>A0A2V1DE92</accession>
<evidence type="ECO:0000256" key="4">
    <source>
        <dbReference type="ARBA" id="ARBA00023002"/>
    </source>
</evidence>
<dbReference type="PANTHER" id="PTHR11748">
    <property type="entry name" value="D-LACTATE DEHYDROGENASE"/>
    <property type="match status" value="1"/>
</dbReference>
<dbReference type="STRING" id="97972.A0A2V1DE92"/>
<dbReference type="InterPro" id="IPR016164">
    <property type="entry name" value="FAD-linked_Oxase-like_C"/>
</dbReference>
<evidence type="ECO:0000256" key="5">
    <source>
        <dbReference type="SAM" id="MobiDB-lite"/>
    </source>
</evidence>
<dbReference type="InterPro" id="IPR016171">
    <property type="entry name" value="Vanillyl_alc_oxidase_C-sub2"/>
</dbReference>
<dbReference type="InterPro" id="IPR036318">
    <property type="entry name" value="FAD-bd_PCMH-like_sf"/>
</dbReference>
<keyword evidence="8" id="KW-1185">Reference proteome</keyword>
<keyword evidence="4" id="KW-0560">Oxidoreductase</keyword>
<dbReference type="InterPro" id="IPR016167">
    <property type="entry name" value="FAD-bd_PCMH_sub1"/>
</dbReference>
<dbReference type="InterPro" id="IPR016170">
    <property type="entry name" value="Cytok_DH_C_sf"/>
</dbReference>
<reference evidence="7 8" key="1">
    <citation type="journal article" date="2018" name="Sci. Rep.">
        <title>Comparative genomics provides insights into the lifestyle and reveals functional heterogeneity of dark septate endophytic fungi.</title>
        <authorList>
            <person name="Knapp D.G."/>
            <person name="Nemeth J.B."/>
            <person name="Barry K."/>
            <person name="Hainaut M."/>
            <person name="Henrissat B."/>
            <person name="Johnson J."/>
            <person name="Kuo A."/>
            <person name="Lim J.H.P."/>
            <person name="Lipzen A."/>
            <person name="Nolan M."/>
            <person name="Ohm R.A."/>
            <person name="Tamas L."/>
            <person name="Grigoriev I.V."/>
            <person name="Spatafora J.W."/>
            <person name="Nagy L.G."/>
            <person name="Kovacs G.M."/>
        </authorList>
    </citation>
    <scope>NUCLEOTIDE SEQUENCE [LARGE SCALE GENOMIC DNA]</scope>
    <source>
        <strain evidence="7 8">DSE2036</strain>
    </source>
</reference>
<dbReference type="Gene3D" id="3.30.465.10">
    <property type="match status" value="1"/>
</dbReference>
<dbReference type="Gene3D" id="3.30.43.10">
    <property type="entry name" value="Uridine Diphospho-n-acetylenolpyruvylglucosamine Reductase, domain 2"/>
    <property type="match status" value="1"/>
</dbReference>
<feature type="region of interest" description="Disordered" evidence="5">
    <location>
        <begin position="593"/>
        <end position="614"/>
    </location>
</feature>
<keyword evidence="2" id="KW-0285">Flavoprotein</keyword>
<dbReference type="SUPFAM" id="SSF55103">
    <property type="entry name" value="FAD-linked oxidases, C-terminal domain"/>
    <property type="match status" value="1"/>
</dbReference>
<dbReference type="PROSITE" id="PS51387">
    <property type="entry name" value="FAD_PCMH"/>
    <property type="match status" value="1"/>
</dbReference>
<dbReference type="InterPro" id="IPR004113">
    <property type="entry name" value="FAD-bd_oxidored_4_C"/>
</dbReference>
<evidence type="ECO:0000256" key="2">
    <source>
        <dbReference type="ARBA" id="ARBA00022630"/>
    </source>
</evidence>
<dbReference type="InterPro" id="IPR016166">
    <property type="entry name" value="FAD-bd_PCMH"/>
</dbReference>
<dbReference type="Gene3D" id="3.40.462.10">
    <property type="entry name" value="FAD-linked oxidases, C-terminal domain"/>
    <property type="match status" value="1"/>
</dbReference>
<dbReference type="Pfam" id="PF01565">
    <property type="entry name" value="FAD_binding_4"/>
    <property type="match status" value="1"/>
</dbReference>
<keyword evidence="3" id="KW-0274">FAD</keyword>
<dbReference type="GO" id="GO:0004458">
    <property type="term" value="F:D-lactate dehydrogenase (cytochrome) activity"/>
    <property type="evidence" value="ECO:0007669"/>
    <property type="project" value="TreeGrafter"/>
</dbReference>
<organism evidence="7 8">
    <name type="scientific">Periconia macrospinosa</name>
    <dbReference type="NCBI Taxonomy" id="97972"/>
    <lineage>
        <taxon>Eukaryota</taxon>
        <taxon>Fungi</taxon>
        <taxon>Dikarya</taxon>
        <taxon>Ascomycota</taxon>
        <taxon>Pezizomycotina</taxon>
        <taxon>Dothideomycetes</taxon>
        <taxon>Pleosporomycetidae</taxon>
        <taxon>Pleosporales</taxon>
        <taxon>Massarineae</taxon>
        <taxon>Periconiaceae</taxon>
        <taxon>Periconia</taxon>
    </lineage>
</organism>
<evidence type="ECO:0000256" key="1">
    <source>
        <dbReference type="ARBA" id="ARBA00001974"/>
    </source>
</evidence>
<dbReference type="EMBL" id="KZ805463">
    <property type="protein sequence ID" value="PVH96486.1"/>
    <property type="molecule type" value="Genomic_DNA"/>
</dbReference>
<name>A0A2V1DE92_9PLEO</name>
<gene>
    <name evidence="7" type="ORF">DM02DRAFT_674774</name>
</gene>
<dbReference type="Gene3D" id="1.10.45.10">
    <property type="entry name" value="Vanillyl-alcohol Oxidase, Chain A, domain 4"/>
    <property type="match status" value="1"/>
</dbReference>
<proteinExistence type="predicted"/>
<dbReference type="InterPro" id="IPR016169">
    <property type="entry name" value="FAD-bd_PCMH_sub2"/>
</dbReference>
<dbReference type="GO" id="GO:0071949">
    <property type="term" value="F:FAD binding"/>
    <property type="evidence" value="ECO:0007669"/>
    <property type="project" value="InterPro"/>
</dbReference>
<protein>
    <submittedName>
        <fullName evidence="7">Vanillyl alcohol oxidase</fullName>
    </submittedName>
</protein>
<feature type="domain" description="FAD-binding PCMH-type" evidence="6">
    <location>
        <begin position="105"/>
        <end position="302"/>
    </location>
</feature>
<evidence type="ECO:0000259" key="6">
    <source>
        <dbReference type="PROSITE" id="PS51387"/>
    </source>
</evidence>
<dbReference type="Pfam" id="PF02913">
    <property type="entry name" value="FAD-oxidase_C"/>
    <property type="match status" value="1"/>
</dbReference>
<dbReference type="InterPro" id="IPR006094">
    <property type="entry name" value="Oxid_FAD_bind_N"/>
</dbReference>
<dbReference type="Proteomes" id="UP000244855">
    <property type="component" value="Unassembled WGS sequence"/>
</dbReference>
<sequence length="614" mass="67902">MSSSDLPPTPTLSARHSGIPERLLHKATHAKSLIYNGRTVADTTPLARGLPVPQGISKSAFLAAIEELRSTLGADHVVLNDQTITNGWYMEHPNTHDIMSLFDTEEFIASAVVYPGSVTDVQSIVKWANKHLIPIFPISIGRNLGYGGSAPRVRGSVTVDLGRRMNRILDINVDDFTCLVEPGVTFYALYEEIQRRGLGDKVWIDTPDLGGGSVIGNTLERGVGYTPYGDHWMCHSGLEVVLPSVGDDGKVPVMRTGMGALGTGGENVWQCFPYGYGPHNDGIFSQSNFGIVTKMGMTLMPNPGGYESYAYTFPNESDYAPLIDIIRPLRIANILENVAQLRQGLQTLTVEGRPRTAYYNGSGPIPDAVVREHQRKTPTGECAWVYYGMAYGPPHVRAHKLAIIDAEFKRIPGCRKIDPASMPEDDYYWSRDHIASGTPDLEELRWVNWMPNGAHICFSPVSPTRGADAEKLYAMAKRWHTEQGLDLMMAFLVGMREMHLIIEIVFDVTDKEMKKRAEKCLRGMIDEAASLGYGEYRTHLALMDQVAGTYNWNDNALMKFNNQLKDAIDPNGILAPGRCGIWPARYRNRGWELKGGETSTEGNGVAPVSEQARI</sequence>